<evidence type="ECO:0000313" key="2">
    <source>
        <dbReference type="EMBL" id="UJO24604.1"/>
    </source>
</evidence>
<dbReference type="Proteomes" id="UP000756132">
    <property type="component" value="Chromosome 12"/>
</dbReference>
<keyword evidence="3" id="KW-1185">Reference proteome</keyword>
<dbReference type="GeneID" id="71993289"/>
<dbReference type="InterPro" id="IPR052895">
    <property type="entry name" value="HetReg/Transcr_Mod"/>
</dbReference>
<dbReference type="KEGG" id="ffu:CLAFUR5_13411"/>
<dbReference type="RefSeq" id="XP_047768970.1">
    <property type="nucleotide sequence ID" value="XM_047912559.1"/>
</dbReference>
<feature type="domain" description="Heterokaryon incompatibility" evidence="1">
    <location>
        <begin position="12"/>
        <end position="225"/>
    </location>
</feature>
<dbReference type="OrthoDB" id="3921930at2759"/>
<dbReference type="PANTHER" id="PTHR24148">
    <property type="entry name" value="ANKYRIN REPEAT DOMAIN-CONTAINING PROTEIN 39 HOMOLOG-RELATED"/>
    <property type="match status" value="1"/>
</dbReference>
<name>A0A9Q8PLJ4_PASFU</name>
<dbReference type="Pfam" id="PF06985">
    <property type="entry name" value="HET"/>
    <property type="match status" value="1"/>
</dbReference>
<sequence length="407" mass="46136">MQQRPITEEPCYAAVSYRWGMNNDGDSRLTRSVEVNDRPFYVTQNLFEGLRRLREQSEIRILCIDAVCIDQSNSEEQSQQVASMARIFQQASEVLLWLGEGETESMDRATFDMFMRIGQAEARTKTSADGDAAIPLTFLLSALLHDGQDLCPDEQSLSCSICHALTSFAIPSTPETTSGEEWFVEACAAVFDKTPRLLSLAMRKGHILHQLASRRYWSRRWTAQELNSNQRRKMYWGPCSIDASGTQGDNIVRLVKCVNLALELMLLRTDPAQQERTKWLREAWLSYKGLYERLRDVHRIGRLGEDILTAPPRDTHDLLHALSACAGMNCSDPRDRLYSLLSFDRGAKITPDYSAKTTEVYIRFARHLIDTGHSGTLLRNMLRNSNPSGGHIELPSSVLDLRSPLFD</sequence>
<dbReference type="InterPro" id="IPR010730">
    <property type="entry name" value="HET"/>
</dbReference>
<accession>A0A9Q8PLJ4</accession>
<protein>
    <recommendedName>
        <fullName evidence="1">Heterokaryon incompatibility domain-containing protein</fullName>
    </recommendedName>
</protein>
<reference evidence="2" key="1">
    <citation type="submission" date="2021-12" db="EMBL/GenBank/DDBJ databases">
        <authorList>
            <person name="Zaccaron A."/>
            <person name="Stergiopoulos I."/>
        </authorList>
    </citation>
    <scope>NUCLEOTIDE SEQUENCE</scope>
    <source>
        <strain evidence="2">Race5_Kim</strain>
    </source>
</reference>
<evidence type="ECO:0000313" key="3">
    <source>
        <dbReference type="Proteomes" id="UP000756132"/>
    </source>
</evidence>
<organism evidence="2 3">
    <name type="scientific">Passalora fulva</name>
    <name type="common">Tomato leaf mold</name>
    <name type="synonym">Cladosporium fulvum</name>
    <dbReference type="NCBI Taxonomy" id="5499"/>
    <lineage>
        <taxon>Eukaryota</taxon>
        <taxon>Fungi</taxon>
        <taxon>Dikarya</taxon>
        <taxon>Ascomycota</taxon>
        <taxon>Pezizomycotina</taxon>
        <taxon>Dothideomycetes</taxon>
        <taxon>Dothideomycetidae</taxon>
        <taxon>Mycosphaerellales</taxon>
        <taxon>Mycosphaerellaceae</taxon>
        <taxon>Fulvia</taxon>
    </lineage>
</organism>
<dbReference type="EMBL" id="CP090174">
    <property type="protein sequence ID" value="UJO24604.1"/>
    <property type="molecule type" value="Genomic_DNA"/>
</dbReference>
<dbReference type="AlphaFoldDB" id="A0A9Q8PLJ4"/>
<dbReference type="PANTHER" id="PTHR24148:SF73">
    <property type="entry name" value="HET DOMAIN PROTEIN (AFU_ORTHOLOGUE AFUA_8G01020)"/>
    <property type="match status" value="1"/>
</dbReference>
<gene>
    <name evidence="2" type="ORF">CLAFUR5_13411</name>
</gene>
<evidence type="ECO:0000259" key="1">
    <source>
        <dbReference type="Pfam" id="PF06985"/>
    </source>
</evidence>
<proteinExistence type="predicted"/>
<reference evidence="2" key="2">
    <citation type="journal article" date="2022" name="Microb. Genom.">
        <title>A chromosome-scale genome assembly of the tomato pathogen Cladosporium fulvum reveals a compartmentalized genome architecture and the presence of a dispensable chromosome.</title>
        <authorList>
            <person name="Zaccaron A.Z."/>
            <person name="Chen L.H."/>
            <person name="Samaras A."/>
            <person name="Stergiopoulos I."/>
        </authorList>
    </citation>
    <scope>NUCLEOTIDE SEQUENCE</scope>
    <source>
        <strain evidence="2">Race5_Kim</strain>
    </source>
</reference>